<dbReference type="Gene3D" id="3.40.250.10">
    <property type="entry name" value="Rhodanese-like domain"/>
    <property type="match status" value="1"/>
</dbReference>
<dbReference type="InterPro" id="IPR001279">
    <property type="entry name" value="Metallo-B-lactamas"/>
</dbReference>
<dbReference type="GO" id="GO:0006749">
    <property type="term" value="P:glutathione metabolic process"/>
    <property type="evidence" value="ECO:0007669"/>
    <property type="project" value="InterPro"/>
</dbReference>
<dbReference type="Pfam" id="PF00753">
    <property type="entry name" value="Lactamase_B"/>
    <property type="match status" value="1"/>
</dbReference>
<dbReference type="GO" id="GO:0070813">
    <property type="term" value="P:hydrogen sulfide metabolic process"/>
    <property type="evidence" value="ECO:0007669"/>
    <property type="project" value="TreeGrafter"/>
</dbReference>
<proteinExistence type="predicted"/>
<keyword evidence="1" id="KW-0479">Metal-binding</keyword>
<dbReference type="GO" id="GO:0016787">
    <property type="term" value="F:hydrolase activity"/>
    <property type="evidence" value="ECO:0007669"/>
    <property type="project" value="UniProtKB-KW"/>
</dbReference>
<dbReference type="PANTHER" id="PTHR43084:SF1">
    <property type="entry name" value="PERSULFIDE DIOXYGENASE ETHE1, MITOCHONDRIAL"/>
    <property type="match status" value="1"/>
</dbReference>
<keyword evidence="3" id="KW-0378">Hydrolase</keyword>
<organism evidence="3">
    <name type="scientific">uncultured haloarchaeon</name>
    <dbReference type="NCBI Taxonomy" id="160804"/>
    <lineage>
        <taxon>Archaea</taxon>
        <taxon>Methanobacteriati</taxon>
        <taxon>Methanobacteriota</taxon>
        <taxon>Stenosarchaea group</taxon>
        <taxon>Halobacteria</taxon>
        <taxon>Halobacteriales</taxon>
        <taxon>Halobacteriaceae</taxon>
        <taxon>environmental samples</taxon>
    </lineage>
</organism>
<dbReference type="GO" id="GO:0016740">
    <property type="term" value="F:transferase activity"/>
    <property type="evidence" value="ECO:0007669"/>
    <property type="project" value="UniProtKB-KW"/>
</dbReference>
<evidence type="ECO:0000313" key="3">
    <source>
        <dbReference type="EMBL" id="ABQ75925.1"/>
    </source>
</evidence>
<evidence type="ECO:0000259" key="2">
    <source>
        <dbReference type="PROSITE" id="PS50206"/>
    </source>
</evidence>
<dbReference type="SMART" id="SM00450">
    <property type="entry name" value="RHOD"/>
    <property type="match status" value="1"/>
</dbReference>
<evidence type="ECO:0000256" key="1">
    <source>
        <dbReference type="ARBA" id="ARBA00022723"/>
    </source>
</evidence>
<dbReference type="AlphaFoldDB" id="A5YSG8"/>
<dbReference type="EMBL" id="EF583990">
    <property type="protein sequence ID" value="ABQ75925.1"/>
    <property type="molecule type" value="Genomic_DNA"/>
</dbReference>
<accession>A5YSG8</accession>
<dbReference type="PROSITE" id="PS50206">
    <property type="entry name" value="RHODANESE_3"/>
    <property type="match status" value="1"/>
</dbReference>
<dbReference type="CDD" id="cd07724">
    <property type="entry name" value="POD-like_MBL-fold"/>
    <property type="match status" value="1"/>
</dbReference>
<dbReference type="PANTHER" id="PTHR43084">
    <property type="entry name" value="PERSULFIDE DIOXYGENASE ETHE1"/>
    <property type="match status" value="1"/>
</dbReference>
<protein>
    <submittedName>
        <fullName evidence="3">Thiosulfate sulfurtransferase/hydrolase</fullName>
    </submittedName>
</protein>
<dbReference type="GO" id="GO:0046872">
    <property type="term" value="F:metal ion binding"/>
    <property type="evidence" value="ECO:0007669"/>
    <property type="project" value="UniProtKB-KW"/>
</dbReference>
<sequence>MDTLLSPDTLATRLDHDESITLLDIRNRSEIDNWRIEAASATRVEVPYMKFLAAGASGDPASLLPADATEPVVAVCARGEASDEVATMLRETGIDAVNLAGGMEGWGQVYCTTNCATESGILKQYRRPSSGCLAYLFVTGESALVIDPLRAFADRYVADAKEMGAELVAVVDTHVHADHISGLRTVTARGATPYMSSKAIDRGVTFDVESLAPGTAFTIGDTAIDVLASPGHTTGGISLAIDGYLVCGDTLFLDGVARPDLEADNNAQAFAYDLHRTVTERFADLPDDTVIAPGHYHDGAPQSSDGSYTARLGDLREQLWPFTSDSDTFVERAVSDLGPRPANDERIIRINLGREQINDQEAFELEIGPNNCAVAAD</sequence>
<dbReference type="SUPFAM" id="SSF56281">
    <property type="entry name" value="Metallo-hydrolase/oxidoreductase"/>
    <property type="match status" value="1"/>
</dbReference>
<dbReference type="InterPro" id="IPR036873">
    <property type="entry name" value="Rhodanese-like_dom_sf"/>
</dbReference>
<keyword evidence="3" id="KW-0808">Transferase</keyword>
<feature type="domain" description="Rhodanese" evidence="2">
    <location>
        <begin position="16"/>
        <end position="112"/>
    </location>
</feature>
<reference evidence="3" key="1">
    <citation type="journal article" date="2007" name="ISME J.">
        <title>Genomic plasticity in prokaryotes: the case of the square haloarchaeon.</title>
        <authorList>
            <person name="Cuadros-Orellana S."/>
            <person name="Martin-Cuadrado A.B."/>
            <person name="Legault B."/>
            <person name="D'Auria G."/>
            <person name="Zhaxybayeva O."/>
            <person name="Papke R.T."/>
            <person name="Rodriguez-Valera F."/>
        </authorList>
    </citation>
    <scope>NUCLEOTIDE SEQUENCE</scope>
</reference>
<name>A5YSG8_9EURY</name>
<dbReference type="InterPro" id="IPR044528">
    <property type="entry name" value="POD-like_MBL-fold"/>
</dbReference>
<dbReference type="InterPro" id="IPR036866">
    <property type="entry name" value="RibonucZ/Hydroxyglut_hydro"/>
</dbReference>
<dbReference type="GO" id="GO:0050313">
    <property type="term" value="F:sulfur dioxygenase activity"/>
    <property type="evidence" value="ECO:0007669"/>
    <property type="project" value="InterPro"/>
</dbReference>
<dbReference type="InterPro" id="IPR051682">
    <property type="entry name" value="Mito_Persulfide_Diox"/>
</dbReference>
<dbReference type="SUPFAM" id="SSF52821">
    <property type="entry name" value="Rhodanese/Cell cycle control phosphatase"/>
    <property type="match status" value="1"/>
</dbReference>
<dbReference type="SMART" id="SM00849">
    <property type="entry name" value="Lactamase_B"/>
    <property type="match status" value="1"/>
</dbReference>
<dbReference type="Pfam" id="PF00581">
    <property type="entry name" value="Rhodanese"/>
    <property type="match status" value="1"/>
</dbReference>
<dbReference type="Gene3D" id="3.60.15.10">
    <property type="entry name" value="Ribonuclease Z/Hydroxyacylglutathione hydrolase-like"/>
    <property type="match status" value="1"/>
</dbReference>
<dbReference type="InterPro" id="IPR001763">
    <property type="entry name" value="Rhodanese-like_dom"/>
</dbReference>